<dbReference type="Proteomes" id="UP000075737">
    <property type="component" value="Unassembled WGS sequence"/>
</dbReference>
<dbReference type="SUPFAM" id="SSF54001">
    <property type="entry name" value="Cysteine proteinases"/>
    <property type="match status" value="1"/>
</dbReference>
<keyword evidence="4" id="KW-0788">Thiol protease</keyword>
<feature type="domain" description="SH3b" evidence="5">
    <location>
        <begin position="124"/>
        <end position="189"/>
    </location>
</feature>
<keyword evidence="3 7" id="KW-0378">Hydrolase</keyword>
<evidence type="ECO:0000256" key="3">
    <source>
        <dbReference type="ARBA" id="ARBA00022801"/>
    </source>
</evidence>
<dbReference type="Pfam" id="PF00877">
    <property type="entry name" value="NLPC_P60"/>
    <property type="match status" value="1"/>
</dbReference>
<accession>A0A162M7N2</accession>
<dbReference type="OrthoDB" id="9808890at2"/>
<dbReference type="SUPFAM" id="SSF82057">
    <property type="entry name" value="Prokaryotic SH3-related domain"/>
    <property type="match status" value="1"/>
</dbReference>
<keyword evidence="2" id="KW-0645">Protease</keyword>
<protein>
    <submittedName>
        <fullName evidence="7">Gamma-D-glutamyl-L-lysine endopeptidase</fullName>
        <ecNumber evidence="7">3.4.-.-</ecNumber>
    </submittedName>
</protein>
<feature type="domain" description="NlpC/P60" evidence="6">
    <location>
        <begin position="270"/>
        <end position="398"/>
    </location>
</feature>
<dbReference type="GO" id="GO:0008234">
    <property type="term" value="F:cysteine-type peptidase activity"/>
    <property type="evidence" value="ECO:0007669"/>
    <property type="project" value="UniProtKB-KW"/>
</dbReference>
<dbReference type="PANTHER" id="PTHR47053:SF1">
    <property type="entry name" value="MUREIN DD-ENDOPEPTIDASE MEPH-RELATED"/>
    <property type="match status" value="1"/>
</dbReference>
<dbReference type="PATRIC" id="fig|520767.4.peg.2025"/>
<dbReference type="Gene3D" id="3.90.1720.10">
    <property type="entry name" value="endopeptidase domain like (from Nostoc punctiforme)"/>
    <property type="match status" value="1"/>
</dbReference>
<dbReference type="InterPro" id="IPR000064">
    <property type="entry name" value="NLP_P60_dom"/>
</dbReference>
<dbReference type="Gene3D" id="2.30.30.40">
    <property type="entry name" value="SH3 Domains"/>
    <property type="match status" value="1"/>
</dbReference>
<name>A0A162M7N2_9FIRM</name>
<proteinExistence type="inferred from homology"/>
<dbReference type="GO" id="GO:0006508">
    <property type="term" value="P:proteolysis"/>
    <property type="evidence" value="ECO:0007669"/>
    <property type="project" value="UniProtKB-KW"/>
</dbReference>
<evidence type="ECO:0000256" key="4">
    <source>
        <dbReference type="ARBA" id="ARBA00022807"/>
    </source>
</evidence>
<evidence type="ECO:0000259" key="5">
    <source>
        <dbReference type="PROSITE" id="PS51781"/>
    </source>
</evidence>
<organism evidence="7 8">
    <name type="scientific">Thermovenabulum gondwanense</name>
    <dbReference type="NCBI Taxonomy" id="520767"/>
    <lineage>
        <taxon>Bacteria</taxon>
        <taxon>Bacillati</taxon>
        <taxon>Bacillota</taxon>
        <taxon>Clostridia</taxon>
        <taxon>Thermosediminibacterales</taxon>
        <taxon>Thermosediminibacteraceae</taxon>
        <taxon>Thermovenabulum</taxon>
    </lineage>
</organism>
<comment type="caution">
    <text evidence="7">The sequence shown here is derived from an EMBL/GenBank/DDBJ whole genome shotgun (WGS) entry which is preliminary data.</text>
</comment>
<keyword evidence="8" id="KW-1185">Reference proteome</keyword>
<evidence type="ECO:0000259" key="6">
    <source>
        <dbReference type="PROSITE" id="PS51935"/>
    </source>
</evidence>
<evidence type="ECO:0000256" key="1">
    <source>
        <dbReference type="ARBA" id="ARBA00007074"/>
    </source>
</evidence>
<evidence type="ECO:0000256" key="2">
    <source>
        <dbReference type="ARBA" id="ARBA00022670"/>
    </source>
</evidence>
<evidence type="ECO:0000313" key="8">
    <source>
        <dbReference type="Proteomes" id="UP000075737"/>
    </source>
</evidence>
<dbReference type="Pfam" id="PF18348">
    <property type="entry name" value="SH3_16"/>
    <property type="match status" value="1"/>
</dbReference>
<sequence>MNVKNINKLFFILILFCFLIFLGECNKSMKYDDTLPAFSSEKLSELTIQTKKEVLKKIGLTEREVILDIKVSFDKKNNLLFSGKISDSNLKEMYIKTFLKFIGEENSKYVDNITILPDKALNDEIFAVVKYPVVNLESAPNKTFDDDVVTQAKMGDILKIFEMKENWYLVQMEDNYLGWIDGNYIWKCNRDSLENYKKSKFVFVKAKMTDALGKDFKPIFDKKLVQGTVIPYIAEEENKISAIIPGGQKVYLNKEDVKVIKSREEIFNTKKGAESIIKTAKQYLNLPYLWGGTTAYGFDCSGLTQFAFKMNGYNLRRDADMQFEQGIPINDKKDLKPGDLVFFQTYKEGPSHVGIYIGNNKFIHAGSKSGISINSFIKNDPDYSEYLDKRFIGARRILP</sequence>
<reference evidence="7 8" key="1">
    <citation type="submission" date="2015-12" db="EMBL/GenBank/DDBJ databases">
        <title>Draft genome of Thermovenabulum gondwanense isolated from a red thermophilic microbial mat colonisisng an outflow channel of a bore well.</title>
        <authorList>
            <person name="Patel B.K."/>
        </authorList>
    </citation>
    <scope>NUCLEOTIDE SEQUENCE [LARGE SCALE GENOMIC DNA]</scope>
    <source>
        <strain evidence="7 8">R270</strain>
    </source>
</reference>
<dbReference type="InterPro" id="IPR041382">
    <property type="entry name" value="SH3_16"/>
</dbReference>
<dbReference type="EC" id="3.4.-.-" evidence="7"/>
<dbReference type="InterPro" id="IPR038765">
    <property type="entry name" value="Papain-like_cys_pep_sf"/>
</dbReference>
<dbReference type="STRING" id="520767.ATZ99_18980"/>
<dbReference type="PANTHER" id="PTHR47053">
    <property type="entry name" value="MUREIN DD-ENDOPEPTIDASE MEPH-RELATED"/>
    <property type="match status" value="1"/>
</dbReference>
<dbReference type="PROSITE" id="PS51935">
    <property type="entry name" value="NLPC_P60"/>
    <property type="match status" value="1"/>
</dbReference>
<evidence type="ECO:0000313" key="7">
    <source>
        <dbReference type="EMBL" id="KYO64470.1"/>
    </source>
</evidence>
<dbReference type="InterPro" id="IPR003646">
    <property type="entry name" value="SH3-like_bac-type"/>
</dbReference>
<comment type="similarity">
    <text evidence="1">Belongs to the peptidase C40 family.</text>
</comment>
<dbReference type="AlphaFoldDB" id="A0A162M7N2"/>
<dbReference type="InterPro" id="IPR051202">
    <property type="entry name" value="Peptidase_C40"/>
</dbReference>
<dbReference type="EMBL" id="LOHZ01000042">
    <property type="protein sequence ID" value="KYO64470.1"/>
    <property type="molecule type" value="Genomic_DNA"/>
</dbReference>
<dbReference type="PROSITE" id="PS51781">
    <property type="entry name" value="SH3B"/>
    <property type="match status" value="1"/>
</dbReference>
<gene>
    <name evidence="7" type="primary">ykfC</name>
    <name evidence="7" type="ORF">ATZ99_18980</name>
</gene>